<proteinExistence type="predicted"/>
<dbReference type="EMBL" id="JBHSRS010000018">
    <property type="protein sequence ID" value="MFC6281377.1"/>
    <property type="molecule type" value="Genomic_DNA"/>
</dbReference>
<evidence type="ECO:0000313" key="2">
    <source>
        <dbReference type="Proteomes" id="UP001596270"/>
    </source>
</evidence>
<comment type="caution">
    <text evidence="1">The sequence shown here is derived from an EMBL/GenBank/DDBJ whole genome shotgun (WGS) entry which is preliminary data.</text>
</comment>
<protein>
    <submittedName>
        <fullName evidence="1">Uncharacterized protein</fullName>
    </submittedName>
</protein>
<evidence type="ECO:0000313" key="1">
    <source>
        <dbReference type="EMBL" id="MFC6281377.1"/>
    </source>
</evidence>
<reference evidence="2" key="1">
    <citation type="journal article" date="2019" name="Int. J. Syst. Evol. Microbiol.">
        <title>The Global Catalogue of Microorganisms (GCM) 10K type strain sequencing project: providing services to taxonomists for standard genome sequencing and annotation.</title>
        <authorList>
            <consortium name="The Broad Institute Genomics Platform"/>
            <consortium name="The Broad Institute Genome Sequencing Center for Infectious Disease"/>
            <person name="Wu L."/>
            <person name="Ma J."/>
        </authorList>
    </citation>
    <scope>NUCLEOTIDE SEQUENCE [LARGE SCALE GENOMIC DNA]</scope>
    <source>
        <strain evidence="2">CCUG 39402</strain>
    </source>
</reference>
<dbReference type="Proteomes" id="UP001596270">
    <property type="component" value="Unassembled WGS sequence"/>
</dbReference>
<dbReference type="RefSeq" id="WP_371439044.1">
    <property type="nucleotide sequence ID" value="NZ_JBHSRS010000018.1"/>
</dbReference>
<organism evidence="1 2">
    <name type="scientific">Polaromonas aquatica</name>
    <dbReference type="NCBI Taxonomy" id="332657"/>
    <lineage>
        <taxon>Bacteria</taxon>
        <taxon>Pseudomonadati</taxon>
        <taxon>Pseudomonadota</taxon>
        <taxon>Betaproteobacteria</taxon>
        <taxon>Burkholderiales</taxon>
        <taxon>Comamonadaceae</taxon>
        <taxon>Polaromonas</taxon>
    </lineage>
</organism>
<accession>A0ABW1TX72</accession>
<keyword evidence="2" id="KW-1185">Reference proteome</keyword>
<gene>
    <name evidence="1" type="ORF">ACFQND_09065</name>
</gene>
<sequence length="114" mass="12454">MPVPVSVPAVDPQAYQVSYAPPQFEWSGNSTGTLPLKTLTYKQYECLEDARYGFRIVGLPPSERGQPQAHKTRAHGLRTVESLSGHGFLSGNARDGYAITDLGLNALEVCSVRY</sequence>
<name>A0ABW1TX72_9BURK</name>